<dbReference type="InterPro" id="IPR051789">
    <property type="entry name" value="Bact_Polyamine_Transport"/>
</dbReference>
<feature type="transmembrane region" description="Helical" evidence="8">
    <location>
        <begin position="235"/>
        <end position="254"/>
    </location>
</feature>
<name>A0A3M0I104_9ACTN</name>
<dbReference type="EMBL" id="PENI01000027">
    <property type="protein sequence ID" value="RMB81830.1"/>
    <property type="molecule type" value="Genomic_DNA"/>
</dbReference>
<keyword evidence="3 8" id="KW-0813">Transport</keyword>
<keyword evidence="5 8" id="KW-0812">Transmembrane</keyword>
<gene>
    <name evidence="10" type="ORF">CTZ28_32675</name>
</gene>
<evidence type="ECO:0000256" key="3">
    <source>
        <dbReference type="ARBA" id="ARBA00022448"/>
    </source>
</evidence>
<dbReference type="OrthoDB" id="9810794at2"/>
<evidence type="ECO:0000313" key="11">
    <source>
        <dbReference type="Proteomes" id="UP000270471"/>
    </source>
</evidence>
<comment type="caution">
    <text evidence="10">The sequence shown here is derived from an EMBL/GenBank/DDBJ whole genome shotgun (WGS) entry which is preliminary data.</text>
</comment>
<reference evidence="10 11" key="1">
    <citation type="submission" date="2017-11" db="EMBL/GenBank/DDBJ databases">
        <title>Draft genome of actinobacteria isolated from guarana (Paullinia cupana (Mart.) Ducke.</title>
        <authorList>
            <person name="Siqueira K.A."/>
            <person name="Liotti R.G."/>
            <person name="Mendes T.A.O."/>
            <person name="Soares M.A."/>
        </authorList>
    </citation>
    <scope>NUCLEOTIDE SEQUENCE [LARGE SCALE GENOMIC DNA]</scope>
    <source>
        <strain evidence="10 11">193</strain>
    </source>
</reference>
<evidence type="ECO:0000313" key="10">
    <source>
        <dbReference type="EMBL" id="RMB81830.1"/>
    </source>
</evidence>
<evidence type="ECO:0000256" key="7">
    <source>
        <dbReference type="ARBA" id="ARBA00023136"/>
    </source>
</evidence>
<dbReference type="AlphaFoldDB" id="A0A3M0I104"/>
<dbReference type="PANTHER" id="PTHR43848">
    <property type="entry name" value="PUTRESCINE TRANSPORT SYSTEM PERMEASE PROTEIN POTI"/>
    <property type="match status" value="1"/>
</dbReference>
<keyword evidence="11" id="KW-1185">Reference proteome</keyword>
<evidence type="ECO:0000256" key="5">
    <source>
        <dbReference type="ARBA" id="ARBA00022692"/>
    </source>
</evidence>
<dbReference type="PANTHER" id="PTHR43848:SF2">
    <property type="entry name" value="PUTRESCINE TRANSPORT SYSTEM PERMEASE PROTEIN POTI"/>
    <property type="match status" value="1"/>
</dbReference>
<keyword evidence="6 8" id="KW-1133">Transmembrane helix</keyword>
<dbReference type="CDD" id="cd06261">
    <property type="entry name" value="TM_PBP2"/>
    <property type="match status" value="1"/>
</dbReference>
<dbReference type="InterPro" id="IPR035906">
    <property type="entry name" value="MetI-like_sf"/>
</dbReference>
<evidence type="ECO:0000256" key="6">
    <source>
        <dbReference type="ARBA" id="ARBA00022989"/>
    </source>
</evidence>
<evidence type="ECO:0000256" key="8">
    <source>
        <dbReference type="RuleBase" id="RU363032"/>
    </source>
</evidence>
<feature type="transmembrane region" description="Helical" evidence="8">
    <location>
        <begin position="128"/>
        <end position="149"/>
    </location>
</feature>
<feature type="transmembrane region" description="Helical" evidence="8">
    <location>
        <begin position="67"/>
        <end position="88"/>
    </location>
</feature>
<feature type="domain" description="ABC transmembrane type-1" evidence="9">
    <location>
        <begin position="63"/>
        <end position="251"/>
    </location>
</feature>
<evidence type="ECO:0000256" key="1">
    <source>
        <dbReference type="ARBA" id="ARBA00004651"/>
    </source>
</evidence>
<keyword evidence="4" id="KW-1003">Cell membrane</keyword>
<keyword evidence="7 8" id="KW-0472">Membrane</keyword>
<accession>A0A3M0I104</accession>
<protein>
    <recommendedName>
        <fullName evidence="9">ABC transmembrane type-1 domain-containing protein</fullName>
    </recommendedName>
</protein>
<dbReference type="Proteomes" id="UP000270471">
    <property type="component" value="Unassembled WGS sequence"/>
</dbReference>
<dbReference type="RefSeq" id="WP_121893376.1">
    <property type="nucleotide sequence ID" value="NZ_JBEXWZ010000146.1"/>
</dbReference>
<dbReference type="InterPro" id="IPR000515">
    <property type="entry name" value="MetI-like"/>
</dbReference>
<proteinExistence type="inferred from homology"/>
<sequence>MRRSTSALVTKVWLYAVLVVFALPVLSMVVLSLNESRYGTLPFRFSLHWYQVLRTDTALLDALSTSITLATEVTIVCVVVGTLLTFGLRKAPIAITLPVNGLLLALLSVPLLLLSAGLLSVFDWLGLGQSTTALLLSSIITSLPFVVLIERGRLENLSPDYAEAARSLGAGPVRTFLLVTVPLMAPSIIAGGMLAFVICFNNFAIQLFLAPVGISTLPVQIYSMVRLGVTPDVNALGTLVVAGTVLIIVVLNWLTGNAARLFTTTRER</sequence>
<feature type="transmembrane region" description="Helical" evidence="8">
    <location>
        <begin position="12"/>
        <end position="33"/>
    </location>
</feature>
<dbReference type="SUPFAM" id="SSF161098">
    <property type="entry name" value="MetI-like"/>
    <property type="match status" value="1"/>
</dbReference>
<dbReference type="PROSITE" id="PS50928">
    <property type="entry name" value="ABC_TM1"/>
    <property type="match status" value="1"/>
</dbReference>
<dbReference type="GO" id="GO:0055085">
    <property type="term" value="P:transmembrane transport"/>
    <property type="evidence" value="ECO:0007669"/>
    <property type="project" value="InterPro"/>
</dbReference>
<evidence type="ECO:0000256" key="2">
    <source>
        <dbReference type="ARBA" id="ARBA00007069"/>
    </source>
</evidence>
<comment type="subcellular location">
    <subcellularLocation>
        <location evidence="1 8">Cell membrane</location>
        <topology evidence="1 8">Multi-pass membrane protein</topology>
    </subcellularLocation>
</comment>
<organism evidence="10 11">
    <name type="scientific">Streptomyces shenzhenensis</name>
    <dbReference type="NCBI Taxonomy" id="943815"/>
    <lineage>
        <taxon>Bacteria</taxon>
        <taxon>Bacillati</taxon>
        <taxon>Actinomycetota</taxon>
        <taxon>Actinomycetes</taxon>
        <taxon>Kitasatosporales</taxon>
        <taxon>Streptomycetaceae</taxon>
        <taxon>Streptomyces</taxon>
    </lineage>
</organism>
<evidence type="ECO:0000256" key="4">
    <source>
        <dbReference type="ARBA" id="ARBA00022475"/>
    </source>
</evidence>
<evidence type="ECO:0000259" key="9">
    <source>
        <dbReference type="PROSITE" id="PS50928"/>
    </source>
</evidence>
<dbReference type="Pfam" id="PF00528">
    <property type="entry name" value="BPD_transp_1"/>
    <property type="match status" value="1"/>
</dbReference>
<dbReference type="GO" id="GO:0005886">
    <property type="term" value="C:plasma membrane"/>
    <property type="evidence" value="ECO:0007669"/>
    <property type="project" value="UniProtKB-SubCell"/>
</dbReference>
<dbReference type="Gene3D" id="1.10.3720.10">
    <property type="entry name" value="MetI-like"/>
    <property type="match status" value="1"/>
</dbReference>
<feature type="transmembrane region" description="Helical" evidence="8">
    <location>
        <begin position="176"/>
        <end position="197"/>
    </location>
</feature>
<feature type="transmembrane region" description="Helical" evidence="8">
    <location>
        <begin position="100"/>
        <end position="122"/>
    </location>
</feature>
<comment type="similarity">
    <text evidence="2">Belongs to the binding-protein-dependent transport system permease family. CysTW subfamily.</text>
</comment>